<dbReference type="Pfam" id="PF04237">
    <property type="entry name" value="YjbR"/>
    <property type="match status" value="1"/>
</dbReference>
<dbReference type="EMBL" id="JBHUFC010000002">
    <property type="protein sequence ID" value="MFD1786966.1"/>
    <property type="molecule type" value="Genomic_DNA"/>
</dbReference>
<reference evidence="2" key="1">
    <citation type="journal article" date="2019" name="Int. J. Syst. Evol. Microbiol.">
        <title>The Global Catalogue of Microorganisms (GCM) 10K type strain sequencing project: providing services to taxonomists for standard genome sequencing and annotation.</title>
        <authorList>
            <consortium name="The Broad Institute Genomics Platform"/>
            <consortium name="The Broad Institute Genome Sequencing Center for Infectious Disease"/>
            <person name="Wu L."/>
            <person name="Ma J."/>
        </authorList>
    </citation>
    <scope>NUCLEOTIDE SEQUENCE [LARGE SCALE GENOMIC DNA]</scope>
    <source>
        <strain evidence="2">Q85</strain>
    </source>
</reference>
<dbReference type="RefSeq" id="WP_380939341.1">
    <property type="nucleotide sequence ID" value="NZ_JBHUFC010000002.1"/>
</dbReference>
<evidence type="ECO:0000313" key="1">
    <source>
        <dbReference type="EMBL" id="MFD1786966.1"/>
    </source>
</evidence>
<accession>A0ABW4NAW4</accession>
<sequence>MKDWDAVVAHALTLPGVEVGTAYGRPALKVRGKTIAGTTSPDPGSFVLHTTADEKTVLLETDPATFWQTTHYDGWPVVLVRYGSDAVGRIVLLIERAWWDRASKAQRMAYGERP</sequence>
<proteinExistence type="predicted"/>
<gene>
    <name evidence="1" type="ORF">ACFSC3_05215</name>
</gene>
<name>A0ABW4NAW4_9SPHN</name>
<evidence type="ECO:0000313" key="2">
    <source>
        <dbReference type="Proteomes" id="UP001597283"/>
    </source>
</evidence>
<dbReference type="InterPro" id="IPR058532">
    <property type="entry name" value="YjbR/MT2646/Rv2570-like"/>
</dbReference>
<keyword evidence="1" id="KW-0238">DNA-binding</keyword>
<comment type="caution">
    <text evidence="1">The sequence shown here is derived from an EMBL/GenBank/DDBJ whole genome shotgun (WGS) entry which is preliminary data.</text>
</comment>
<organism evidence="1 2">
    <name type="scientific">Sphingomonas floccifaciens</name>
    <dbReference type="NCBI Taxonomy" id="1844115"/>
    <lineage>
        <taxon>Bacteria</taxon>
        <taxon>Pseudomonadati</taxon>
        <taxon>Pseudomonadota</taxon>
        <taxon>Alphaproteobacteria</taxon>
        <taxon>Sphingomonadales</taxon>
        <taxon>Sphingomonadaceae</taxon>
        <taxon>Sphingomonas</taxon>
    </lineage>
</organism>
<dbReference type="Proteomes" id="UP001597283">
    <property type="component" value="Unassembled WGS sequence"/>
</dbReference>
<keyword evidence="2" id="KW-1185">Reference proteome</keyword>
<dbReference type="GO" id="GO:0003677">
    <property type="term" value="F:DNA binding"/>
    <property type="evidence" value="ECO:0007669"/>
    <property type="project" value="UniProtKB-KW"/>
</dbReference>
<protein>
    <submittedName>
        <fullName evidence="1">MmcQ/YjbR family DNA-binding protein</fullName>
    </submittedName>
</protein>